<comment type="similarity">
    <text evidence="1">Belongs to the CapA family.</text>
</comment>
<evidence type="ECO:0000259" key="4">
    <source>
        <dbReference type="SMART" id="SM00854"/>
    </source>
</evidence>
<dbReference type="EMBL" id="DWWT01000017">
    <property type="protein sequence ID" value="HJC05396.1"/>
    <property type="molecule type" value="Genomic_DNA"/>
</dbReference>
<reference evidence="5" key="1">
    <citation type="journal article" date="2021" name="PeerJ">
        <title>Extensive microbial diversity within the chicken gut microbiome revealed by metagenomics and culture.</title>
        <authorList>
            <person name="Gilroy R."/>
            <person name="Ravi A."/>
            <person name="Getino M."/>
            <person name="Pursley I."/>
            <person name="Horton D.L."/>
            <person name="Alikhan N.F."/>
            <person name="Baker D."/>
            <person name="Gharbi K."/>
            <person name="Hall N."/>
            <person name="Watson M."/>
            <person name="Adriaenssens E.M."/>
            <person name="Foster-Nyarko E."/>
            <person name="Jarju S."/>
            <person name="Secka A."/>
            <person name="Antonio M."/>
            <person name="Oren A."/>
            <person name="Chaudhuri R.R."/>
            <person name="La Ragione R."/>
            <person name="Hildebrand F."/>
            <person name="Pallen M.J."/>
        </authorList>
    </citation>
    <scope>NUCLEOTIDE SEQUENCE</scope>
    <source>
        <strain evidence="5">CHK180-15479</strain>
    </source>
</reference>
<proteinExistence type="inferred from homology"/>
<dbReference type="InterPro" id="IPR029052">
    <property type="entry name" value="Metallo-depent_PP-like"/>
</dbReference>
<keyword evidence="3" id="KW-0472">Membrane</keyword>
<dbReference type="Pfam" id="PF09587">
    <property type="entry name" value="PGA_cap"/>
    <property type="match status" value="1"/>
</dbReference>
<evidence type="ECO:0000256" key="2">
    <source>
        <dbReference type="SAM" id="MobiDB-lite"/>
    </source>
</evidence>
<dbReference type="PANTHER" id="PTHR33393:SF13">
    <property type="entry name" value="PGA BIOSYNTHESIS PROTEIN CAPA"/>
    <property type="match status" value="1"/>
</dbReference>
<sequence>MKNRGWVLAAAAVSGLLLAVIIGLFVRQGMENTYTASEHLAGAQKESGAAGQDAGTGAERDFASGSAEPETVRAENHEEQADGAGNGENIEETGTAVGESREEPAAEEPVRLIFAGDVYLSDHVLAAYEAAGGIRGVLDETLADVIGSGDLFMVNQEFPFSSRGTPAPDKQYTFRLPPERVSLLEEMDIDLVTLANNHALDYGTEALLDTCQTLDAAGILRVGAGENIDEAKRPVIWETKGKKIGFLGATRVIPETSWNASAQTPGMLATYDPALLLEEIRRTRPLCDFLVVYVHWGIEREEHPEEYQRVLGQQYIDAGADLVIGSHPHVLQGLEYYKGKPIVYSLGNFVFGSSIPRTALLTVVWDGEESSLSLTPAVSSGGFTRAVTDAGEKDAFYQYMTDISYGVQVSEAGISPVSPGT</sequence>
<feature type="domain" description="Capsule synthesis protein CapA" evidence="4">
    <location>
        <begin position="111"/>
        <end position="353"/>
    </location>
</feature>
<keyword evidence="3" id="KW-1133">Transmembrane helix</keyword>
<feature type="transmembrane region" description="Helical" evidence="3">
    <location>
        <begin position="6"/>
        <end position="26"/>
    </location>
</feature>
<accession>A0A9D2N0L1</accession>
<reference evidence="5" key="2">
    <citation type="submission" date="2021-04" db="EMBL/GenBank/DDBJ databases">
        <authorList>
            <person name="Gilroy R."/>
        </authorList>
    </citation>
    <scope>NUCLEOTIDE SEQUENCE</scope>
    <source>
        <strain evidence="5">CHK180-15479</strain>
    </source>
</reference>
<dbReference type="InterPro" id="IPR019079">
    <property type="entry name" value="Capsule_synth_CapA"/>
</dbReference>
<dbReference type="SMART" id="SM00854">
    <property type="entry name" value="PGA_cap"/>
    <property type="match status" value="1"/>
</dbReference>
<evidence type="ECO:0000256" key="1">
    <source>
        <dbReference type="ARBA" id="ARBA00005662"/>
    </source>
</evidence>
<organism evidence="5 6">
    <name type="scientific">Candidatus Enterocloster excrementipullorum</name>
    <dbReference type="NCBI Taxonomy" id="2838559"/>
    <lineage>
        <taxon>Bacteria</taxon>
        <taxon>Bacillati</taxon>
        <taxon>Bacillota</taxon>
        <taxon>Clostridia</taxon>
        <taxon>Lachnospirales</taxon>
        <taxon>Lachnospiraceae</taxon>
        <taxon>Enterocloster</taxon>
    </lineage>
</organism>
<dbReference type="InterPro" id="IPR052169">
    <property type="entry name" value="CW_Biosynth-Accessory"/>
</dbReference>
<dbReference type="Proteomes" id="UP000823910">
    <property type="component" value="Unassembled WGS sequence"/>
</dbReference>
<dbReference type="SUPFAM" id="SSF56300">
    <property type="entry name" value="Metallo-dependent phosphatases"/>
    <property type="match status" value="1"/>
</dbReference>
<gene>
    <name evidence="5" type="ORF">H9704_04485</name>
</gene>
<keyword evidence="3" id="KW-0812">Transmembrane</keyword>
<dbReference type="Gene3D" id="3.60.21.10">
    <property type="match status" value="1"/>
</dbReference>
<evidence type="ECO:0000313" key="5">
    <source>
        <dbReference type="EMBL" id="HJC05396.1"/>
    </source>
</evidence>
<feature type="region of interest" description="Disordered" evidence="2">
    <location>
        <begin position="45"/>
        <end position="105"/>
    </location>
</feature>
<evidence type="ECO:0000256" key="3">
    <source>
        <dbReference type="SAM" id="Phobius"/>
    </source>
</evidence>
<name>A0A9D2N0L1_9FIRM</name>
<dbReference type="CDD" id="cd07381">
    <property type="entry name" value="MPP_CapA"/>
    <property type="match status" value="1"/>
</dbReference>
<protein>
    <submittedName>
        <fullName evidence="5">CapA family protein</fullName>
    </submittedName>
</protein>
<feature type="compositionally biased region" description="Basic and acidic residues" evidence="2">
    <location>
        <begin position="70"/>
        <end position="80"/>
    </location>
</feature>
<evidence type="ECO:0000313" key="6">
    <source>
        <dbReference type="Proteomes" id="UP000823910"/>
    </source>
</evidence>
<comment type="caution">
    <text evidence="5">The sequence shown here is derived from an EMBL/GenBank/DDBJ whole genome shotgun (WGS) entry which is preliminary data.</text>
</comment>
<dbReference type="PANTHER" id="PTHR33393">
    <property type="entry name" value="POLYGLUTAMINE SYNTHESIS ACCESSORY PROTEIN RV0574C-RELATED"/>
    <property type="match status" value="1"/>
</dbReference>
<dbReference type="AlphaFoldDB" id="A0A9D2N0L1"/>